<reference evidence="8" key="1">
    <citation type="submission" date="2023-12" db="EMBL/GenBank/DDBJ databases">
        <title>Novel isolates from deep terrestrial aquifers shed light on the physiology and ecology of the class Limnochordia.</title>
        <authorList>
            <person name="Karnachuk O.V."/>
            <person name="Lukina A.P."/>
            <person name="Avakyan M.R."/>
            <person name="Kadnikov V."/>
            <person name="Begmatov S."/>
            <person name="Beletsky A.V."/>
            <person name="Mardanov A.V."/>
            <person name="Ravin N.V."/>
        </authorList>
    </citation>
    <scope>NUCLEOTIDE SEQUENCE [LARGE SCALE GENOMIC DNA]</scope>
    <source>
        <strain evidence="8">LN</strain>
    </source>
</reference>
<keyword evidence="5" id="KW-0472">Membrane</keyword>
<evidence type="ECO:0000313" key="8">
    <source>
        <dbReference type="Proteomes" id="UP001333102"/>
    </source>
</evidence>
<organism evidence="7 8">
    <name type="scientific">Geochorda subterranea</name>
    <dbReference type="NCBI Taxonomy" id="3109564"/>
    <lineage>
        <taxon>Bacteria</taxon>
        <taxon>Bacillati</taxon>
        <taxon>Bacillota</taxon>
        <taxon>Limnochordia</taxon>
        <taxon>Limnochordales</taxon>
        <taxon>Geochordaceae</taxon>
        <taxon>Geochorda</taxon>
    </lineage>
</organism>
<protein>
    <submittedName>
        <fullName evidence="7">FtsX-like permease family protein</fullName>
    </submittedName>
</protein>
<keyword evidence="4" id="KW-1133">Transmembrane helix</keyword>
<evidence type="ECO:0000256" key="2">
    <source>
        <dbReference type="ARBA" id="ARBA00022475"/>
    </source>
</evidence>
<dbReference type="EMBL" id="CP141614">
    <property type="protein sequence ID" value="WRP15433.1"/>
    <property type="molecule type" value="Genomic_DNA"/>
</dbReference>
<evidence type="ECO:0000256" key="1">
    <source>
        <dbReference type="ARBA" id="ARBA00004651"/>
    </source>
</evidence>
<evidence type="ECO:0000259" key="6">
    <source>
        <dbReference type="Pfam" id="PF02687"/>
    </source>
</evidence>
<feature type="domain" description="ABC3 transporter permease C-terminal" evidence="6">
    <location>
        <begin position="14"/>
        <end position="72"/>
    </location>
</feature>
<keyword evidence="8" id="KW-1185">Reference proteome</keyword>
<keyword evidence="2" id="KW-1003">Cell membrane</keyword>
<keyword evidence="3" id="KW-0812">Transmembrane</keyword>
<evidence type="ECO:0000256" key="3">
    <source>
        <dbReference type="ARBA" id="ARBA00022692"/>
    </source>
</evidence>
<sequence>MTDRRRLEGEALASGIGNAVVLGVEECRRELAALRVIGAEGRRVGCMVAAGGIVPGTVASALGMVLGLIGSAGLVRGATGVTGTTMPLAESLRYE</sequence>
<evidence type="ECO:0000256" key="4">
    <source>
        <dbReference type="ARBA" id="ARBA00022989"/>
    </source>
</evidence>
<name>A0ABZ1BTC3_9FIRM</name>
<proteinExistence type="predicted"/>
<evidence type="ECO:0000313" key="7">
    <source>
        <dbReference type="EMBL" id="WRP15433.1"/>
    </source>
</evidence>
<evidence type="ECO:0000256" key="5">
    <source>
        <dbReference type="ARBA" id="ARBA00023136"/>
    </source>
</evidence>
<gene>
    <name evidence="7" type="ORF">VLY81_04520</name>
</gene>
<dbReference type="Proteomes" id="UP001333102">
    <property type="component" value="Chromosome"/>
</dbReference>
<dbReference type="InterPro" id="IPR003838">
    <property type="entry name" value="ABC3_permease_C"/>
</dbReference>
<comment type="subcellular location">
    <subcellularLocation>
        <location evidence="1">Cell membrane</location>
        <topology evidence="1">Multi-pass membrane protein</topology>
    </subcellularLocation>
</comment>
<dbReference type="Pfam" id="PF02687">
    <property type="entry name" value="FtsX"/>
    <property type="match status" value="1"/>
</dbReference>
<dbReference type="RefSeq" id="WP_324669836.1">
    <property type="nucleotide sequence ID" value="NZ_CP141614.1"/>
</dbReference>
<accession>A0ABZ1BTC3</accession>